<evidence type="ECO:0000313" key="2">
    <source>
        <dbReference type="Proteomes" id="UP000515146"/>
    </source>
</evidence>
<dbReference type="GO" id="GO:0003676">
    <property type="term" value="F:nucleic acid binding"/>
    <property type="evidence" value="ECO:0007669"/>
    <property type="project" value="InterPro"/>
</dbReference>
<accession>A0A6P6YCA7</accession>
<dbReference type="InterPro" id="IPR036397">
    <property type="entry name" value="RNaseH_sf"/>
</dbReference>
<dbReference type="InterPro" id="IPR012337">
    <property type="entry name" value="RNaseH-like_sf"/>
</dbReference>
<dbReference type="Proteomes" id="UP000515146">
    <property type="component" value="Unplaced"/>
</dbReference>
<reference evidence="3" key="1">
    <citation type="submission" date="2025-08" db="UniProtKB">
        <authorList>
            <consortium name="RefSeq"/>
        </authorList>
    </citation>
    <scope>IDENTIFICATION</scope>
    <source>
        <strain evidence="3">Airmid</strain>
    </source>
</reference>
<dbReference type="PANTHER" id="PTHR22891">
    <property type="entry name" value="EUKARYOTIC TRANSLATION INITIATION FACTOR 2C"/>
    <property type="match status" value="1"/>
</dbReference>
<dbReference type="InParanoid" id="A0A6P6YCA7"/>
<dbReference type="SUPFAM" id="SSF53098">
    <property type="entry name" value="Ribonuclease H-like"/>
    <property type="match status" value="1"/>
</dbReference>
<evidence type="ECO:0000313" key="3">
    <source>
        <dbReference type="RefSeq" id="XP_027202977.1"/>
    </source>
</evidence>
<name>A0A6P6YCA7_DERPT</name>
<dbReference type="OrthoDB" id="10384150at2759"/>
<keyword evidence="2" id="KW-1185">Reference proteome</keyword>
<feature type="domain" description="Piwi" evidence="1">
    <location>
        <begin position="478"/>
        <end position="525"/>
    </location>
</feature>
<dbReference type="Gene3D" id="3.40.50.2300">
    <property type="match status" value="1"/>
</dbReference>
<proteinExistence type="predicted"/>
<dbReference type="KEGG" id="dpte:113796887"/>
<dbReference type="Gene3D" id="3.30.420.10">
    <property type="entry name" value="Ribonuclease H-like superfamily/Ribonuclease H"/>
    <property type="match status" value="1"/>
</dbReference>
<dbReference type="RefSeq" id="XP_027202977.1">
    <property type="nucleotide sequence ID" value="XM_027347176.1"/>
</dbReference>
<dbReference type="AlphaFoldDB" id="A0A6P6YCA7"/>
<sequence length="568" mass="67381">MMMMMMMDVNLKKFIEFLYEQKRKKFSTIFCTEKININEYPVRSICIGCRLSIIQMKNLSFLNITRSVIAIDCHEHIVNVYKLANVRSVMMEKINIDFQMYLQYILKCIDEISKCISDYGIKLSLLPLETIGYKLFKPKLLPDNNYDDDHNNHKPFYLIPPKSLSWALFILDENYNSFKMEKFKQFFSKRSKFYGINLKECFISTFVQVKNVSEIDAIFSNLKTFQIDFVIFGISHGSKLGDVEIYELIKYYGNTIYGIANQVFRTDNHSDNNQYMDSLVMKTCLRIGGQPNIVHPHHWNRFPLNTNTTMIVGINEFAQHFHQIKLIFHSLIGTVDDIFTSYISINKISLDYNDNIYEQMFEDLLDKYYEKNNYHPRTVIIFQNFPIGDFKKVLTTKSLADVRLTIIYVNKFTSTYFLPPIIDDNDNNNNGISVNMNFLYPETDDNELKEFIINIVPPTFEYNNQWQNQHCCCWKPCHYTIFFDDCNFTIEQLQEFCFTMCHYYYNNFYTSFLPVPMEYALKFARDACSRFAALIVDQKFSFTKSIDELIEYFHQNVKIHDNLEYSIF</sequence>
<gene>
    <name evidence="3" type="primary">LOC113796887</name>
</gene>
<evidence type="ECO:0000259" key="1">
    <source>
        <dbReference type="PROSITE" id="PS50822"/>
    </source>
</evidence>
<protein>
    <submittedName>
        <fullName evidence="3">Uncharacterized protein LOC113796887</fullName>
    </submittedName>
</protein>
<dbReference type="SMART" id="SM00950">
    <property type="entry name" value="Piwi"/>
    <property type="match status" value="1"/>
</dbReference>
<dbReference type="Pfam" id="PF02171">
    <property type="entry name" value="Piwi"/>
    <property type="match status" value="1"/>
</dbReference>
<dbReference type="InterPro" id="IPR003165">
    <property type="entry name" value="Piwi"/>
</dbReference>
<dbReference type="PROSITE" id="PS50822">
    <property type="entry name" value="PIWI"/>
    <property type="match status" value="1"/>
</dbReference>
<organism evidence="2 3">
    <name type="scientific">Dermatophagoides pteronyssinus</name>
    <name type="common">European house dust mite</name>
    <dbReference type="NCBI Taxonomy" id="6956"/>
    <lineage>
        <taxon>Eukaryota</taxon>
        <taxon>Metazoa</taxon>
        <taxon>Ecdysozoa</taxon>
        <taxon>Arthropoda</taxon>
        <taxon>Chelicerata</taxon>
        <taxon>Arachnida</taxon>
        <taxon>Acari</taxon>
        <taxon>Acariformes</taxon>
        <taxon>Sarcoptiformes</taxon>
        <taxon>Astigmata</taxon>
        <taxon>Psoroptidia</taxon>
        <taxon>Analgoidea</taxon>
        <taxon>Pyroglyphidae</taxon>
        <taxon>Dermatophagoidinae</taxon>
        <taxon>Dermatophagoides</taxon>
    </lineage>
</organism>